<gene>
    <name evidence="3" type="ORF">HZS54_03300</name>
</gene>
<dbReference type="InterPro" id="IPR051043">
    <property type="entry name" value="Sulfatase_Mod_Factor_Kinase"/>
</dbReference>
<evidence type="ECO:0000313" key="3">
    <source>
        <dbReference type="EMBL" id="QLH80718.1"/>
    </source>
</evidence>
<dbReference type="GO" id="GO:0120147">
    <property type="term" value="F:formylglycine-generating oxidase activity"/>
    <property type="evidence" value="ECO:0007669"/>
    <property type="project" value="TreeGrafter"/>
</dbReference>
<dbReference type="OrthoDB" id="136349at2157"/>
<dbReference type="InterPro" id="IPR016187">
    <property type="entry name" value="CTDL_fold"/>
</dbReference>
<dbReference type="GeneID" id="56081583"/>
<dbReference type="PANTHER" id="PTHR23150">
    <property type="entry name" value="SULFATASE MODIFYING FACTOR 1, 2"/>
    <property type="match status" value="1"/>
</dbReference>
<dbReference type="Gene3D" id="3.90.1580.10">
    <property type="entry name" value="paralog of FGE (formylglycine-generating enzyme)"/>
    <property type="match status" value="1"/>
</dbReference>
<dbReference type="RefSeq" id="WP_179920540.1">
    <property type="nucleotide sequence ID" value="NZ_CP058909.1"/>
</dbReference>
<proteinExistence type="predicted"/>
<dbReference type="Pfam" id="PF03781">
    <property type="entry name" value="FGE-sulfatase"/>
    <property type="match status" value="1"/>
</dbReference>
<dbReference type="InterPro" id="IPR005532">
    <property type="entry name" value="SUMF_dom"/>
</dbReference>
<organism evidence="3 4">
    <name type="scientific">Halosimplex pelagicum</name>
    <dbReference type="NCBI Taxonomy" id="869886"/>
    <lineage>
        <taxon>Archaea</taxon>
        <taxon>Methanobacteriati</taxon>
        <taxon>Methanobacteriota</taxon>
        <taxon>Stenosarchaea group</taxon>
        <taxon>Halobacteria</taxon>
        <taxon>Halobacteriales</taxon>
        <taxon>Haloarculaceae</taxon>
        <taxon>Halosimplex</taxon>
    </lineage>
</organism>
<dbReference type="PANTHER" id="PTHR23150:SF19">
    <property type="entry name" value="FORMYLGLYCINE-GENERATING ENZYME"/>
    <property type="match status" value="1"/>
</dbReference>
<dbReference type="InterPro" id="IPR042095">
    <property type="entry name" value="SUMF_sf"/>
</dbReference>
<evidence type="ECO:0000256" key="1">
    <source>
        <dbReference type="SAM" id="MobiDB-lite"/>
    </source>
</evidence>
<dbReference type="SUPFAM" id="SSF56436">
    <property type="entry name" value="C-type lectin-like"/>
    <property type="match status" value="1"/>
</dbReference>
<dbReference type="AlphaFoldDB" id="A0A7D5P9S5"/>
<feature type="region of interest" description="Disordered" evidence="1">
    <location>
        <begin position="1"/>
        <end position="76"/>
    </location>
</feature>
<keyword evidence="4" id="KW-1185">Reference proteome</keyword>
<feature type="domain" description="Sulfatase-modifying factor enzyme-like" evidence="2">
    <location>
        <begin position="47"/>
        <end position="331"/>
    </location>
</feature>
<sequence length="335" mass="37003">MSDEDRACCSPGRGADDPTATDAESATTDSSDADWRTEPATDDDPRTDRTVRVDAGSFRMGTDSDVGFPEDGEGPAREVTTDAYYVDRYAVTNAEFLEFVRETGHTTDAERFGWSFVFEEFVAAADREHVRERVPGADWWVAVAGADWFHPSGPSSSVVADDLLDHPVTHVSHRDAAAYADWAGKRLPTEAEWERAARGGREGTRFPWGDELEPDGEHRCNVWQGEFPERNTGADGYLATAPVDAFDANGFGLRNVCGNVWEWCRDWFDAEYHTTAAYDPENPTGPAEGDERVMRGGSHLCHESWCNRYRLAARSKNDPDGSTGNIGFRCVVDAA</sequence>
<dbReference type="KEGG" id="hpel:HZS54_03300"/>
<dbReference type="EMBL" id="CP058909">
    <property type="protein sequence ID" value="QLH80718.1"/>
    <property type="molecule type" value="Genomic_DNA"/>
</dbReference>
<dbReference type="Proteomes" id="UP000509346">
    <property type="component" value="Chromosome"/>
</dbReference>
<evidence type="ECO:0000259" key="2">
    <source>
        <dbReference type="Pfam" id="PF03781"/>
    </source>
</evidence>
<reference evidence="3 4" key="1">
    <citation type="submission" date="2020-07" db="EMBL/GenBank/DDBJ databases">
        <title>Halosimplex litoreum sp. nov. and Halosimplex rubrum sp. nov., isolated from different salt environments.</title>
        <authorList>
            <person name="Cui H."/>
        </authorList>
    </citation>
    <scope>NUCLEOTIDE SEQUENCE [LARGE SCALE GENOMIC DNA]</scope>
    <source>
        <strain evidence="3 4">R2</strain>
    </source>
</reference>
<protein>
    <submittedName>
        <fullName evidence="3">Formylglycine-generating enzyme family protein</fullName>
    </submittedName>
</protein>
<name>A0A7D5P9S5_9EURY</name>
<evidence type="ECO:0000313" key="4">
    <source>
        <dbReference type="Proteomes" id="UP000509346"/>
    </source>
</evidence>
<accession>A0A7D5P9S5</accession>
<feature type="compositionally biased region" description="Low complexity" evidence="1">
    <location>
        <begin position="17"/>
        <end position="30"/>
    </location>
</feature>
<feature type="compositionally biased region" description="Basic and acidic residues" evidence="1">
    <location>
        <begin position="33"/>
        <end position="52"/>
    </location>
</feature>